<gene>
    <name evidence="3" type="ORF">BD626DRAFT_393182</name>
</gene>
<reference evidence="3 4" key="1">
    <citation type="journal article" date="2019" name="New Phytol.">
        <title>Comparative genomics reveals unique wood-decay strategies and fruiting body development in the Schizophyllaceae.</title>
        <authorList>
            <person name="Almasi E."/>
            <person name="Sahu N."/>
            <person name="Krizsan K."/>
            <person name="Balint B."/>
            <person name="Kovacs G.M."/>
            <person name="Kiss B."/>
            <person name="Cseklye J."/>
            <person name="Drula E."/>
            <person name="Henrissat B."/>
            <person name="Nagy I."/>
            <person name="Chovatia M."/>
            <person name="Adam C."/>
            <person name="LaButti K."/>
            <person name="Lipzen A."/>
            <person name="Riley R."/>
            <person name="Grigoriev I.V."/>
            <person name="Nagy L.G."/>
        </authorList>
    </citation>
    <scope>NUCLEOTIDE SEQUENCE [LARGE SCALE GENOMIC DNA]</scope>
    <source>
        <strain evidence="3 4">NL-1724</strain>
    </source>
</reference>
<accession>A0A550CZ85</accession>
<dbReference type="AlphaFoldDB" id="A0A550CZ85"/>
<organism evidence="3 4">
    <name type="scientific">Schizophyllum amplum</name>
    <dbReference type="NCBI Taxonomy" id="97359"/>
    <lineage>
        <taxon>Eukaryota</taxon>
        <taxon>Fungi</taxon>
        <taxon>Dikarya</taxon>
        <taxon>Basidiomycota</taxon>
        <taxon>Agaricomycotina</taxon>
        <taxon>Agaricomycetes</taxon>
        <taxon>Agaricomycetidae</taxon>
        <taxon>Agaricales</taxon>
        <taxon>Schizophyllaceae</taxon>
        <taxon>Schizophyllum</taxon>
    </lineage>
</organism>
<dbReference type="PANTHER" id="PTHR34154">
    <property type="entry name" value="ALKALI-SENSITIVE LINKAGE PROTEIN 1"/>
    <property type="match status" value="1"/>
</dbReference>
<keyword evidence="3" id="KW-0378">Hydrolase</keyword>
<feature type="signal peptide" evidence="1">
    <location>
        <begin position="1"/>
        <end position="27"/>
    </location>
</feature>
<dbReference type="Proteomes" id="UP000320762">
    <property type="component" value="Unassembled WGS sequence"/>
</dbReference>
<dbReference type="InterPro" id="IPR024655">
    <property type="entry name" value="Asl1_glyco_hydro_catalytic"/>
</dbReference>
<dbReference type="GO" id="GO:0009277">
    <property type="term" value="C:fungal-type cell wall"/>
    <property type="evidence" value="ECO:0007669"/>
    <property type="project" value="TreeGrafter"/>
</dbReference>
<proteinExistence type="predicted"/>
<dbReference type="InterPro" id="IPR053183">
    <property type="entry name" value="ASL1"/>
</dbReference>
<evidence type="ECO:0000256" key="1">
    <source>
        <dbReference type="SAM" id="SignalP"/>
    </source>
</evidence>
<dbReference type="EMBL" id="VDMD01000001">
    <property type="protein sequence ID" value="TRM70100.1"/>
    <property type="molecule type" value="Genomic_DNA"/>
</dbReference>
<dbReference type="STRING" id="97359.A0A550CZ85"/>
<evidence type="ECO:0000313" key="4">
    <source>
        <dbReference type="Proteomes" id="UP000320762"/>
    </source>
</evidence>
<feature type="domain" description="Asl1-like glycosyl hydrolase catalytic" evidence="2">
    <location>
        <begin position="36"/>
        <end position="279"/>
    </location>
</feature>
<dbReference type="PANTHER" id="PTHR34154:SF3">
    <property type="entry name" value="ALKALI-SENSITIVE LINKAGE PROTEIN 1"/>
    <property type="match status" value="1"/>
</dbReference>
<dbReference type="SUPFAM" id="SSF51445">
    <property type="entry name" value="(Trans)glycosidases"/>
    <property type="match status" value="1"/>
</dbReference>
<feature type="chain" id="PRO_5021967706" evidence="1">
    <location>
        <begin position="28"/>
        <end position="315"/>
    </location>
</feature>
<evidence type="ECO:0000313" key="3">
    <source>
        <dbReference type="EMBL" id="TRM70100.1"/>
    </source>
</evidence>
<dbReference type="GO" id="GO:0071966">
    <property type="term" value="P:fungal-type cell wall polysaccharide metabolic process"/>
    <property type="evidence" value="ECO:0007669"/>
    <property type="project" value="TreeGrafter"/>
</dbReference>
<protein>
    <submittedName>
        <fullName evidence="3">Glycosyl hydrolase catalytic core-domain-containing protein</fullName>
    </submittedName>
</protein>
<evidence type="ECO:0000259" key="2">
    <source>
        <dbReference type="Pfam" id="PF11790"/>
    </source>
</evidence>
<dbReference type="GO" id="GO:0016787">
    <property type="term" value="F:hydrolase activity"/>
    <property type="evidence" value="ECO:0007669"/>
    <property type="project" value="UniProtKB-KW"/>
</dbReference>
<name>A0A550CZ85_9AGAR</name>
<dbReference type="Pfam" id="PF11790">
    <property type="entry name" value="Glyco_hydro_cc"/>
    <property type="match status" value="1"/>
</dbReference>
<dbReference type="InterPro" id="IPR017853">
    <property type="entry name" value="GH"/>
</dbReference>
<sequence>MQLTNTAITRLALLALVFVLSTGRVLAQNTSSTKAGLAWANGRYDNVRQFTKTGKVSWYYTWSPSPVRSIDLEFVPMYWGERQTDEFSESINDTIDDYDVSHILAFNEPQQSGQADINVTRALELWTQYLLPLRDAYGVRLGSPAPTSAPDGMTWLQDFCDAIDDARGSDGCPEVDFLALHWYDVDADNFKAYMENFHNAFPGKPIWVTEWACQNFNGGAQCSYADVVNFLNETQGWMDETEWIERYSWFGAMRDLQGVNTDNALLDEDGDLTDLGQQYIGEDPADPNDDSGARALVPVALYALAAFWLCQVAVA</sequence>
<dbReference type="Gene3D" id="3.20.20.80">
    <property type="entry name" value="Glycosidases"/>
    <property type="match status" value="1"/>
</dbReference>
<keyword evidence="4" id="KW-1185">Reference proteome</keyword>
<keyword evidence="1" id="KW-0732">Signal</keyword>
<comment type="caution">
    <text evidence="3">The sequence shown here is derived from an EMBL/GenBank/DDBJ whole genome shotgun (WGS) entry which is preliminary data.</text>
</comment>
<dbReference type="OrthoDB" id="5959761at2759"/>